<name>A0A6M1SGK6_9HYPH</name>
<evidence type="ECO:0000313" key="3">
    <source>
        <dbReference type="EMBL" id="NGP18597.1"/>
    </source>
</evidence>
<evidence type="ECO:0000259" key="2">
    <source>
        <dbReference type="Pfam" id="PF08327"/>
    </source>
</evidence>
<dbReference type="InterPro" id="IPR023393">
    <property type="entry name" value="START-like_dom_sf"/>
</dbReference>
<comment type="similarity">
    <text evidence="1">Belongs to the AHA1 family.</text>
</comment>
<feature type="domain" description="Activator of Hsp90 ATPase homologue 1/2-like C-terminal" evidence="2">
    <location>
        <begin position="27"/>
        <end position="155"/>
    </location>
</feature>
<reference evidence="3 4" key="1">
    <citation type="submission" date="2020-02" db="EMBL/GenBank/DDBJ databases">
        <authorList>
            <person name="Khan S.A."/>
            <person name="Jeon C.O."/>
            <person name="Chun B.H."/>
        </authorList>
    </citation>
    <scope>NUCLEOTIDE SEQUENCE [LARGE SCALE GENOMIC DNA]</scope>
    <source>
        <strain evidence="3 4">H239</strain>
    </source>
</reference>
<evidence type="ECO:0000313" key="4">
    <source>
        <dbReference type="Proteomes" id="UP000474802"/>
    </source>
</evidence>
<dbReference type="AlphaFoldDB" id="A0A6M1SGK6"/>
<dbReference type="EMBL" id="JAALFG010000003">
    <property type="protein sequence ID" value="NGP18597.1"/>
    <property type="molecule type" value="Genomic_DNA"/>
</dbReference>
<organism evidence="3 4">
    <name type="scientific">Devosia aurantiaca</name>
    <dbReference type="NCBI Taxonomy" id="2714858"/>
    <lineage>
        <taxon>Bacteria</taxon>
        <taxon>Pseudomonadati</taxon>
        <taxon>Pseudomonadota</taxon>
        <taxon>Alphaproteobacteria</taxon>
        <taxon>Hyphomicrobiales</taxon>
        <taxon>Devosiaceae</taxon>
        <taxon>Devosia</taxon>
    </lineage>
</organism>
<dbReference type="Gene3D" id="3.30.530.20">
    <property type="match status" value="1"/>
</dbReference>
<comment type="caution">
    <text evidence="3">The sequence shown here is derived from an EMBL/GenBank/DDBJ whole genome shotgun (WGS) entry which is preliminary data.</text>
</comment>
<dbReference type="SUPFAM" id="SSF55961">
    <property type="entry name" value="Bet v1-like"/>
    <property type="match status" value="1"/>
</dbReference>
<dbReference type="Proteomes" id="UP000474802">
    <property type="component" value="Unassembled WGS sequence"/>
</dbReference>
<dbReference type="Pfam" id="PF08327">
    <property type="entry name" value="AHSA1"/>
    <property type="match status" value="1"/>
</dbReference>
<gene>
    <name evidence="3" type="ORF">G5575_13895</name>
</gene>
<reference evidence="3 4" key="2">
    <citation type="submission" date="2020-03" db="EMBL/GenBank/DDBJ databases">
        <title>Devosia chinhatensis sp. nov., isolated from a hexachlorocyclohexane (HCH) dump site in India.</title>
        <authorList>
            <person name="Kumar M."/>
            <person name="Lal R."/>
        </authorList>
    </citation>
    <scope>NUCLEOTIDE SEQUENCE [LARGE SCALE GENOMIC DNA]</scope>
    <source>
        <strain evidence="3 4">H239</strain>
    </source>
</reference>
<proteinExistence type="inferred from homology"/>
<protein>
    <submittedName>
        <fullName evidence="3">ATPase</fullName>
    </submittedName>
</protein>
<dbReference type="RefSeq" id="WP_164534855.1">
    <property type="nucleotide sequence ID" value="NZ_JAALFG010000003.1"/>
</dbReference>
<accession>A0A6M1SGK6</accession>
<sequence>MNDKPMDSQTVVRRVSDTEVAVTRTFDAPARVVFKAWSNAELFAKWWVPKSLGATLRSCEMDVRTGGTYRLEFGESAETSFAFHGKYIDVVPSERIVWSNEESEDGAVSTVTFVEKDGKTHLTFSETYPSKEALEANQGGLDGAPEQFEQLDALLPTLS</sequence>
<dbReference type="InterPro" id="IPR013538">
    <property type="entry name" value="ASHA1/2-like_C"/>
</dbReference>
<keyword evidence="4" id="KW-1185">Reference proteome</keyword>
<evidence type="ECO:0000256" key="1">
    <source>
        <dbReference type="ARBA" id="ARBA00006817"/>
    </source>
</evidence>